<feature type="region of interest" description="Disordered" evidence="3">
    <location>
        <begin position="310"/>
        <end position="332"/>
    </location>
</feature>
<reference evidence="7 8" key="1">
    <citation type="submission" date="2024-09" db="EMBL/GenBank/DDBJ databases">
        <authorList>
            <person name="Lee S.D."/>
        </authorList>
    </citation>
    <scope>NUCLEOTIDE SEQUENCE [LARGE SCALE GENOMIC DNA]</scope>
    <source>
        <strain evidence="7 8">N1-5</strain>
    </source>
</reference>
<evidence type="ECO:0000259" key="6">
    <source>
        <dbReference type="PROSITE" id="PS51173"/>
    </source>
</evidence>
<dbReference type="RefSeq" id="WP_030259778.1">
    <property type="nucleotide sequence ID" value="NZ_JBHEZZ010000004.1"/>
</dbReference>
<accession>A0ABV6UJE2</accession>
<feature type="domain" description="CBM2" evidence="6">
    <location>
        <begin position="340"/>
        <end position="441"/>
    </location>
</feature>
<dbReference type="InterPro" id="IPR001919">
    <property type="entry name" value="CBD2"/>
</dbReference>
<evidence type="ECO:0000313" key="8">
    <source>
        <dbReference type="Proteomes" id="UP001592528"/>
    </source>
</evidence>
<evidence type="ECO:0000256" key="1">
    <source>
        <dbReference type="ARBA" id="ARBA00022729"/>
    </source>
</evidence>
<keyword evidence="8" id="KW-1185">Reference proteome</keyword>
<dbReference type="PANTHER" id="PTHR31836">
    <property type="match status" value="1"/>
</dbReference>
<evidence type="ECO:0000313" key="7">
    <source>
        <dbReference type="EMBL" id="MFC1401543.1"/>
    </source>
</evidence>
<keyword evidence="2" id="KW-0119">Carbohydrate metabolism</keyword>
<feature type="domain" description="Expansin-like EG45" evidence="5">
    <location>
        <begin position="54"/>
        <end position="209"/>
    </location>
</feature>
<dbReference type="InterPro" id="IPR007112">
    <property type="entry name" value="Expansin/allergen_DPBB_dom"/>
</dbReference>
<evidence type="ECO:0000256" key="3">
    <source>
        <dbReference type="SAM" id="MobiDB-lite"/>
    </source>
</evidence>
<keyword evidence="1 4" id="KW-0732">Signal</keyword>
<dbReference type="PROSITE" id="PS51173">
    <property type="entry name" value="CBM2"/>
    <property type="match status" value="1"/>
</dbReference>
<dbReference type="SUPFAM" id="SSF49384">
    <property type="entry name" value="Carbohydrate-binding domain"/>
    <property type="match status" value="1"/>
</dbReference>
<gene>
    <name evidence="7" type="ORF">ACEZDJ_09610</name>
</gene>
<feature type="chain" id="PRO_5045455373" evidence="4">
    <location>
        <begin position="29"/>
        <end position="441"/>
    </location>
</feature>
<organism evidence="7 8">
    <name type="scientific">Streptacidiphilus cavernicola</name>
    <dbReference type="NCBI Taxonomy" id="3342716"/>
    <lineage>
        <taxon>Bacteria</taxon>
        <taxon>Bacillati</taxon>
        <taxon>Actinomycetota</taxon>
        <taxon>Actinomycetes</taxon>
        <taxon>Kitasatosporales</taxon>
        <taxon>Streptomycetaceae</taxon>
        <taxon>Streptacidiphilus</taxon>
    </lineage>
</organism>
<evidence type="ECO:0000259" key="5">
    <source>
        <dbReference type="PROSITE" id="PS50842"/>
    </source>
</evidence>
<comment type="caution">
    <text evidence="7">The sequence shown here is derived from an EMBL/GenBank/DDBJ whole genome shotgun (WGS) entry which is preliminary data.</text>
</comment>
<dbReference type="PANTHER" id="PTHR31836:SF28">
    <property type="entry name" value="SRCR DOMAIN-CONTAINING PROTEIN-RELATED"/>
    <property type="match status" value="1"/>
</dbReference>
<dbReference type="SMART" id="SM00637">
    <property type="entry name" value="CBD_II"/>
    <property type="match status" value="1"/>
</dbReference>
<keyword evidence="2" id="KW-0624">Polysaccharide degradation</keyword>
<dbReference type="InterPro" id="IPR008965">
    <property type="entry name" value="CBM2/CBM3_carb-bd_dom_sf"/>
</dbReference>
<dbReference type="Gene3D" id="2.40.40.10">
    <property type="entry name" value="RlpA-like domain"/>
    <property type="match status" value="1"/>
</dbReference>
<dbReference type="Gene3D" id="2.60.40.290">
    <property type="match status" value="1"/>
</dbReference>
<name>A0ABV6UJE2_9ACTN</name>
<evidence type="ECO:0000256" key="2">
    <source>
        <dbReference type="ARBA" id="ARBA00023326"/>
    </source>
</evidence>
<dbReference type="InterPro" id="IPR051477">
    <property type="entry name" value="Expansin_CellWall"/>
</dbReference>
<dbReference type="InterPro" id="IPR036908">
    <property type="entry name" value="RlpA-like_sf"/>
</dbReference>
<dbReference type="InterPro" id="IPR012291">
    <property type="entry name" value="CBM2_carb-bd_dom_sf"/>
</dbReference>
<evidence type="ECO:0000256" key="4">
    <source>
        <dbReference type="SAM" id="SignalP"/>
    </source>
</evidence>
<protein>
    <submittedName>
        <fullName evidence="7">Cellulose binding domain-containing protein</fullName>
    </submittedName>
</protein>
<dbReference type="Proteomes" id="UP001592528">
    <property type="component" value="Unassembled WGS sequence"/>
</dbReference>
<dbReference type="SUPFAM" id="SSF50685">
    <property type="entry name" value="Barwin-like endoglucanases"/>
    <property type="match status" value="1"/>
</dbReference>
<dbReference type="PROSITE" id="PS50842">
    <property type="entry name" value="EXPANSIN_EG45"/>
    <property type="match status" value="1"/>
</dbReference>
<dbReference type="EMBL" id="JBHEZZ010000004">
    <property type="protein sequence ID" value="MFC1401543.1"/>
    <property type="molecule type" value="Genomic_DNA"/>
</dbReference>
<dbReference type="Pfam" id="PF00553">
    <property type="entry name" value="CBM_2"/>
    <property type="match status" value="1"/>
</dbReference>
<proteinExistence type="predicted"/>
<sequence length="441" mass="45586">MNTDKRVWMSLAAAVCAFALVMSFQLTARALDVTGGSTPVTGNATWFSSLGSPYGGCGLPQAQLDSQDFLALNVFNTPGNYGSLTRPIPASAAGTIGMFDNGLNCGRYVRVTVGDYCSGTNDGAQNQPFCRNGSWTTDAYNGATLTFVVADSCGDSNAWCRDDPYHVDLAQAALNQFVLNGKAVGDMYPNHWNNRQVSWQFVPAPDYTGDINIGFLQSAQVYWPAIAVSHLPNGIHGIRYYSAGSWQSAAMNSDMGDDYIIAPTTAGGSQYQIQVVDASDALLNGGRIYSFSLPATCASSCGQPYTAATYTTSTPTSTSPSPSASPSVSASASASASPSASAGAGGCTVTAGLVSSWTGGYQLQFTVTDSGTAPIATWRVGFSFAGSQTVANSWNATVTQTGAAVTATNAAYNGTLSPGASTTWGMVVNGADQPLPTPTCT</sequence>
<feature type="signal peptide" evidence="4">
    <location>
        <begin position="1"/>
        <end position="28"/>
    </location>
</feature>